<dbReference type="GeneID" id="3131114"/>
<dbReference type="Pfam" id="PF00895">
    <property type="entry name" value="ATP-synt_8"/>
    <property type="match status" value="1"/>
</dbReference>
<evidence type="ECO:0000256" key="1">
    <source>
        <dbReference type="ARBA" id="ARBA00004304"/>
    </source>
</evidence>
<evidence type="ECO:0000256" key="7">
    <source>
        <dbReference type="ARBA" id="ARBA00022989"/>
    </source>
</evidence>
<keyword evidence="8 12" id="KW-0406">Ion transport</keyword>
<evidence type="ECO:0000256" key="3">
    <source>
        <dbReference type="ARBA" id="ARBA00022448"/>
    </source>
</evidence>
<evidence type="ECO:0000313" key="14">
    <source>
        <dbReference type="EMBL" id="AAT07877.1"/>
    </source>
</evidence>
<proteinExistence type="inferred from homology"/>
<evidence type="ECO:0000256" key="11">
    <source>
        <dbReference type="ARBA" id="ARBA00023310"/>
    </source>
</evidence>
<keyword evidence="11" id="KW-0066">ATP synthesis</keyword>
<dbReference type="PANTHER" id="PTHR39937:SF1">
    <property type="entry name" value="ATP SYNTHASE PROTEIN 8"/>
    <property type="match status" value="1"/>
</dbReference>
<dbReference type="CTD" id="4509"/>
<comment type="subcellular location">
    <subcellularLocation>
        <location evidence="1 12">Mitochondrion membrane</location>
        <topology evidence="1 12">Single-pass membrane protein</topology>
    </subcellularLocation>
</comment>
<reference evidence="14" key="1">
    <citation type="journal article" date="2005" name="Syst. Biol.">
        <title>Mitogenomic perspectives on the origin and phylogeny of living amphibians.</title>
        <authorList>
            <person name="Zhang P."/>
            <person name="Zhou H."/>
            <person name="Chen Y.Q."/>
            <person name="Liu Y.F."/>
            <person name="Qu L.H."/>
        </authorList>
    </citation>
    <scope>NUCLEOTIDE SEQUENCE</scope>
</reference>
<dbReference type="InterPro" id="IPR001421">
    <property type="entry name" value="ATP8_metazoa"/>
</dbReference>
<evidence type="ECO:0000256" key="4">
    <source>
        <dbReference type="ARBA" id="ARBA00022547"/>
    </source>
</evidence>
<feature type="signal peptide" evidence="13">
    <location>
        <begin position="1"/>
        <end position="25"/>
    </location>
</feature>
<keyword evidence="6 12" id="KW-0375">Hydrogen ion transport</keyword>
<dbReference type="RefSeq" id="YP_138283.1">
    <property type="nucleotide sequence ID" value="NC_006404.1"/>
</dbReference>
<keyword evidence="3 12" id="KW-0813">Transport</keyword>
<evidence type="ECO:0000256" key="8">
    <source>
        <dbReference type="ARBA" id="ARBA00023065"/>
    </source>
</evidence>
<comment type="similarity">
    <text evidence="2 12">Belongs to the ATPase protein 8 family.</text>
</comment>
<evidence type="ECO:0000256" key="12">
    <source>
        <dbReference type="RuleBase" id="RU003661"/>
    </source>
</evidence>
<name>Q5VHI5_ICHBA</name>
<dbReference type="InterPro" id="IPR050635">
    <property type="entry name" value="ATPase_protein_8"/>
</dbReference>
<dbReference type="EMBL" id="AY458594">
    <property type="protein sequence ID" value="AAT07877.1"/>
    <property type="molecule type" value="Genomic_DNA"/>
</dbReference>
<evidence type="ECO:0000256" key="10">
    <source>
        <dbReference type="ARBA" id="ARBA00023136"/>
    </source>
</evidence>
<sequence>MPQLNPSPWFLIFLLSWVVLTTSIAVKTMKHQPVNDISTENQTKAQSPWNWPWH</sequence>
<keyword evidence="5 12" id="KW-0812">Transmembrane</keyword>
<evidence type="ECO:0000256" key="5">
    <source>
        <dbReference type="ARBA" id="ARBA00022692"/>
    </source>
</evidence>
<accession>Q5VHI5</accession>
<evidence type="ECO:0000256" key="6">
    <source>
        <dbReference type="ARBA" id="ARBA00022781"/>
    </source>
</evidence>
<dbReference type="GO" id="GO:0015986">
    <property type="term" value="P:proton motive force-driven ATP synthesis"/>
    <property type="evidence" value="ECO:0007669"/>
    <property type="project" value="InterPro"/>
</dbReference>
<geneLocation type="mitochondrion" evidence="14"/>
<evidence type="ECO:0000256" key="13">
    <source>
        <dbReference type="SAM" id="SignalP"/>
    </source>
</evidence>
<gene>
    <name evidence="14" type="primary">ATP8</name>
</gene>
<dbReference type="GO" id="GO:0015078">
    <property type="term" value="F:proton transmembrane transporter activity"/>
    <property type="evidence" value="ECO:0007669"/>
    <property type="project" value="InterPro"/>
</dbReference>
<organism evidence="14">
    <name type="scientific">Ichthyophis bannanicus</name>
    <name type="common">Banna caecilian</name>
    <dbReference type="NCBI Taxonomy" id="8453"/>
    <lineage>
        <taxon>Eukaryota</taxon>
        <taxon>Metazoa</taxon>
        <taxon>Chordata</taxon>
        <taxon>Craniata</taxon>
        <taxon>Vertebrata</taxon>
        <taxon>Euteleostomi</taxon>
        <taxon>Amphibia</taxon>
        <taxon>Gymnophiona</taxon>
        <taxon>Ichthyophiidae</taxon>
        <taxon>Ichthyophis</taxon>
    </lineage>
</organism>
<dbReference type="GO" id="GO:0045259">
    <property type="term" value="C:proton-transporting ATP synthase complex"/>
    <property type="evidence" value="ECO:0007669"/>
    <property type="project" value="UniProtKB-KW"/>
</dbReference>
<protein>
    <recommendedName>
        <fullName evidence="12">ATP synthase complex subunit 8</fullName>
    </recommendedName>
</protein>
<evidence type="ECO:0000256" key="2">
    <source>
        <dbReference type="ARBA" id="ARBA00008892"/>
    </source>
</evidence>
<keyword evidence="4 12" id="KW-0138">CF(0)</keyword>
<dbReference type="AlphaFoldDB" id="Q5VHI5"/>
<keyword evidence="13" id="KW-0732">Signal</keyword>
<keyword evidence="9 12" id="KW-0496">Mitochondrion</keyword>
<evidence type="ECO:0000256" key="9">
    <source>
        <dbReference type="ARBA" id="ARBA00023128"/>
    </source>
</evidence>
<feature type="chain" id="PRO_5004263057" description="ATP synthase complex subunit 8" evidence="13">
    <location>
        <begin position="26"/>
        <end position="54"/>
    </location>
</feature>
<dbReference type="PANTHER" id="PTHR39937">
    <property type="entry name" value="ATP SYNTHASE PROTEIN 8"/>
    <property type="match status" value="1"/>
</dbReference>
<keyword evidence="7" id="KW-1133">Transmembrane helix</keyword>
<keyword evidence="10" id="KW-0472">Membrane</keyword>
<dbReference type="GO" id="GO:0031966">
    <property type="term" value="C:mitochondrial membrane"/>
    <property type="evidence" value="ECO:0007669"/>
    <property type="project" value="UniProtKB-SubCell"/>
</dbReference>